<comment type="caution">
    <text evidence="2">The sequence shown here is derived from an EMBL/GenBank/DDBJ whole genome shotgun (WGS) entry which is preliminary data.</text>
</comment>
<dbReference type="Proteomes" id="UP001221142">
    <property type="component" value="Unassembled WGS sequence"/>
</dbReference>
<organism evidence="2 3">
    <name type="scientific">Roridomyces roridus</name>
    <dbReference type="NCBI Taxonomy" id="1738132"/>
    <lineage>
        <taxon>Eukaryota</taxon>
        <taxon>Fungi</taxon>
        <taxon>Dikarya</taxon>
        <taxon>Basidiomycota</taxon>
        <taxon>Agaricomycotina</taxon>
        <taxon>Agaricomycetes</taxon>
        <taxon>Agaricomycetidae</taxon>
        <taxon>Agaricales</taxon>
        <taxon>Marasmiineae</taxon>
        <taxon>Mycenaceae</taxon>
        <taxon>Roridomyces</taxon>
    </lineage>
</organism>
<sequence>MYTAEIVGLQTPITVALITGPGAEEQWKGEVALYSNIRHPNLFHLYGITSGSGIHALIFYDDLAPWREFYQQYDSSHFSEVFFYTSMKTQIQVATQHVQHISGRQLGQADYTVWIRPSKGVLHIELTPPESQATVFTSSDQQCTPLLIPSSSLLNPPHPSRLMSSISLESYQDIWYSNLCDYRWLTAPTGMQIQLGSIFYVPNLAEGGKLDEAHQVAGIQAVDAAASFWCTEDAHVYDVWHPILPSEEGTFVFPESGWIRVDSACVRDTYCLHANVDPAIPKAWMTQASHIFASLGIQKNRHNYVFFDCLRLMMHFSGSPDNLPPGYLFLFPQQVDRCPAYWSIDPFGVERLTPEEAVGMGFPEFQLDMKILVLFWLDELYAAMREVHAAKGYDPDTLDVAKDLGYPLYKSPCETEELHAYLRDFGTRASIEVVDSAPDETSVAEEENGSAEDDSMVPHVFLSEAELIQLPARAILVIYVHLGLIVTCFALTLCGF</sequence>
<protein>
    <submittedName>
        <fullName evidence="2">Uncharacterized protein</fullName>
    </submittedName>
</protein>
<reference evidence="2" key="1">
    <citation type="submission" date="2023-03" db="EMBL/GenBank/DDBJ databases">
        <title>Massive genome expansion in bonnet fungi (Mycena s.s.) driven by repeated elements and novel gene families across ecological guilds.</title>
        <authorList>
            <consortium name="Lawrence Berkeley National Laboratory"/>
            <person name="Harder C.B."/>
            <person name="Miyauchi S."/>
            <person name="Viragh M."/>
            <person name="Kuo A."/>
            <person name="Thoen E."/>
            <person name="Andreopoulos B."/>
            <person name="Lu D."/>
            <person name="Skrede I."/>
            <person name="Drula E."/>
            <person name="Henrissat B."/>
            <person name="Morin E."/>
            <person name="Kohler A."/>
            <person name="Barry K."/>
            <person name="LaButti K."/>
            <person name="Morin E."/>
            <person name="Salamov A."/>
            <person name="Lipzen A."/>
            <person name="Mereny Z."/>
            <person name="Hegedus B."/>
            <person name="Baldrian P."/>
            <person name="Stursova M."/>
            <person name="Weitz H."/>
            <person name="Taylor A."/>
            <person name="Grigoriev I.V."/>
            <person name="Nagy L.G."/>
            <person name="Martin F."/>
            <person name="Kauserud H."/>
        </authorList>
    </citation>
    <scope>NUCLEOTIDE SEQUENCE</scope>
    <source>
        <strain evidence="2">9284</strain>
    </source>
</reference>
<keyword evidence="3" id="KW-1185">Reference proteome</keyword>
<proteinExistence type="predicted"/>
<evidence type="ECO:0000313" key="3">
    <source>
        <dbReference type="Proteomes" id="UP001221142"/>
    </source>
</evidence>
<dbReference type="EMBL" id="JARKIF010000004">
    <property type="protein sequence ID" value="KAJ7642180.1"/>
    <property type="molecule type" value="Genomic_DNA"/>
</dbReference>
<accession>A0AAD7C994</accession>
<keyword evidence="1" id="KW-0812">Transmembrane</keyword>
<dbReference type="AlphaFoldDB" id="A0AAD7C994"/>
<name>A0AAD7C994_9AGAR</name>
<evidence type="ECO:0000313" key="2">
    <source>
        <dbReference type="EMBL" id="KAJ7642180.1"/>
    </source>
</evidence>
<gene>
    <name evidence="2" type="ORF">FB45DRAFT_1022883</name>
</gene>
<keyword evidence="1" id="KW-1133">Transmembrane helix</keyword>
<feature type="transmembrane region" description="Helical" evidence="1">
    <location>
        <begin position="474"/>
        <end position="494"/>
    </location>
</feature>
<keyword evidence="1" id="KW-0472">Membrane</keyword>
<evidence type="ECO:0000256" key="1">
    <source>
        <dbReference type="SAM" id="Phobius"/>
    </source>
</evidence>